<dbReference type="EMBL" id="AP027080">
    <property type="protein sequence ID" value="BDU73961.1"/>
    <property type="molecule type" value="Genomic_DNA"/>
</dbReference>
<dbReference type="AlphaFoldDB" id="A0AA48GJ59"/>
<evidence type="ECO:0000313" key="3">
    <source>
        <dbReference type="EMBL" id="BDU73961.1"/>
    </source>
</evidence>
<reference evidence="4" key="1">
    <citation type="journal article" date="2023" name="Int. J. Syst. Evol. Microbiol.">
        <title>Mesoterricola silvestris gen. nov., sp. nov., Mesoterricola sediminis sp. nov., Geothrix oryzae sp. nov., Geothrix edaphica sp. nov., Geothrix rubra sp. nov., and Geothrix limicola sp. nov., six novel members of Acidobacteriota isolated from soils.</title>
        <authorList>
            <person name="Itoh H."/>
            <person name="Sugisawa Y."/>
            <person name="Mise K."/>
            <person name="Xu Z."/>
            <person name="Kuniyasu M."/>
            <person name="Ushijima N."/>
            <person name="Kawano K."/>
            <person name="Kobayashi E."/>
            <person name="Shiratori Y."/>
            <person name="Masuda Y."/>
            <person name="Senoo K."/>
        </authorList>
    </citation>
    <scope>NUCLEOTIDE SEQUENCE [LARGE SCALE GENOMIC DNA]</scope>
    <source>
        <strain evidence="4">W79</strain>
    </source>
</reference>
<dbReference type="Proteomes" id="UP001238179">
    <property type="component" value="Chromosome"/>
</dbReference>
<keyword evidence="2" id="KW-0812">Transmembrane</keyword>
<evidence type="ECO:0000313" key="4">
    <source>
        <dbReference type="Proteomes" id="UP001238179"/>
    </source>
</evidence>
<evidence type="ECO:0000256" key="2">
    <source>
        <dbReference type="SAM" id="Phobius"/>
    </source>
</evidence>
<feature type="compositionally biased region" description="Basic and acidic residues" evidence="1">
    <location>
        <begin position="180"/>
        <end position="199"/>
    </location>
</feature>
<accession>A0AA48GJ59</accession>
<evidence type="ECO:0008006" key="5">
    <source>
        <dbReference type="Google" id="ProtNLM"/>
    </source>
</evidence>
<feature type="transmembrane region" description="Helical" evidence="2">
    <location>
        <begin position="12"/>
        <end position="32"/>
    </location>
</feature>
<keyword evidence="4" id="KW-1185">Reference proteome</keyword>
<protein>
    <recommendedName>
        <fullName evidence="5">DUF58 domain-containing protein</fullName>
    </recommendedName>
</protein>
<feature type="transmembrane region" description="Helical" evidence="2">
    <location>
        <begin position="38"/>
        <end position="65"/>
    </location>
</feature>
<dbReference type="RefSeq" id="WP_316412634.1">
    <property type="nucleotide sequence ID" value="NZ_AP027080.1"/>
</dbReference>
<evidence type="ECO:0000256" key="1">
    <source>
        <dbReference type="SAM" id="MobiDB-lite"/>
    </source>
</evidence>
<sequence>MKPLAALREAFPVTFAGWALLGLAGAAFWFQGVGRLDLVLLAASVLAAVLVAGLGLATLAAALVLRRRAGGGPGSLALECGTWSPTGYRVPLSRWLPFLRVRVAWEAPGDLRADLRLPSGQEHVLPGRRALVPSVTRTVRVGDILGLTETGWRAQAPTPARILPRRAALDPGAVLSGLVRGEDQTDPRGEPQGDRVDIRKYGHGDPLRMILWKVYARTRKAFVRIPERAVEPAPRVCAYLPAHPWDEPPARLARTLLERGLLGPGWRFGADGAEDAEDLEGAREALARSGSSGGAGGFAAFLERARRDGFGACILLLPGRDGPWTAPVQAALATAPLRVQAVFALDGWREPAPSPWRRAFLRPEPEDGAAPEEVLDLLGRIAAPPTGATLVDIRSGDVLDHPEAYLRKRAGRAA</sequence>
<keyword evidence="2" id="KW-1133">Transmembrane helix</keyword>
<keyword evidence="2" id="KW-0472">Membrane</keyword>
<gene>
    <name evidence="3" type="ORF">METEAL_31350</name>
</gene>
<organism evidence="3 4">
    <name type="scientific">Mesoterricola silvestris</name>
    <dbReference type="NCBI Taxonomy" id="2927979"/>
    <lineage>
        <taxon>Bacteria</taxon>
        <taxon>Pseudomonadati</taxon>
        <taxon>Acidobacteriota</taxon>
        <taxon>Holophagae</taxon>
        <taxon>Holophagales</taxon>
        <taxon>Holophagaceae</taxon>
        <taxon>Mesoterricola</taxon>
    </lineage>
</organism>
<name>A0AA48GJ59_9BACT</name>
<dbReference type="KEGG" id="msil:METEAL_31350"/>
<proteinExistence type="predicted"/>
<feature type="region of interest" description="Disordered" evidence="1">
    <location>
        <begin position="177"/>
        <end position="199"/>
    </location>
</feature>